<sequence length="108" mass="12280">MQGHVTGPQTYPDYQLKEGAKAYKLQLPLDNKIHSVFHVYKLKVVPAALQPQTGNYNPTQRRFSLVVTIIQEMWKYWFSGTAYQSLKTLGELPVRCNSCHEGNTNPIG</sequence>
<accession>A0A371H1F1</accession>
<evidence type="ECO:0000313" key="2">
    <source>
        <dbReference type="Proteomes" id="UP000257109"/>
    </source>
</evidence>
<evidence type="ECO:0000313" key="1">
    <source>
        <dbReference type="EMBL" id="RDX96644.1"/>
    </source>
</evidence>
<protein>
    <submittedName>
        <fullName evidence="1">Uncharacterized protein</fullName>
    </submittedName>
</protein>
<reference evidence="1" key="1">
    <citation type="submission" date="2018-05" db="EMBL/GenBank/DDBJ databases">
        <title>Draft genome of Mucuna pruriens seed.</title>
        <authorList>
            <person name="Nnadi N.E."/>
            <person name="Vos R."/>
            <person name="Hasami M.H."/>
            <person name="Devisetty U.K."/>
            <person name="Aguiy J.C."/>
        </authorList>
    </citation>
    <scope>NUCLEOTIDE SEQUENCE [LARGE SCALE GENOMIC DNA]</scope>
    <source>
        <strain evidence="1">JCA_2017</strain>
    </source>
</reference>
<feature type="non-terminal residue" evidence="1">
    <location>
        <position position="1"/>
    </location>
</feature>
<name>A0A371H1F1_MUCPR</name>
<keyword evidence="2" id="KW-1185">Reference proteome</keyword>
<dbReference type="EMBL" id="QJKJ01003840">
    <property type="protein sequence ID" value="RDX96644.1"/>
    <property type="molecule type" value="Genomic_DNA"/>
</dbReference>
<comment type="caution">
    <text evidence="1">The sequence shown here is derived from an EMBL/GenBank/DDBJ whole genome shotgun (WGS) entry which is preliminary data.</text>
</comment>
<gene>
    <name evidence="1" type="ORF">CR513_20667</name>
</gene>
<dbReference type="Proteomes" id="UP000257109">
    <property type="component" value="Unassembled WGS sequence"/>
</dbReference>
<dbReference type="AlphaFoldDB" id="A0A371H1F1"/>
<organism evidence="1 2">
    <name type="scientific">Mucuna pruriens</name>
    <name type="common">Velvet bean</name>
    <name type="synonym">Dolichos pruriens</name>
    <dbReference type="NCBI Taxonomy" id="157652"/>
    <lineage>
        <taxon>Eukaryota</taxon>
        <taxon>Viridiplantae</taxon>
        <taxon>Streptophyta</taxon>
        <taxon>Embryophyta</taxon>
        <taxon>Tracheophyta</taxon>
        <taxon>Spermatophyta</taxon>
        <taxon>Magnoliopsida</taxon>
        <taxon>eudicotyledons</taxon>
        <taxon>Gunneridae</taxon>
        <taxon>Pentapetalae</taxon>
        <taxon>rosids</taxon>
        <taxon>fabids</taxon>
        <taxon>Fabales</taxon>
        <taxon>Fabaceae</taxon>
        <taxon>Papilionoideae</taxon>
        <taxon>50 kb inversion clade</taxon>
        <taxon>NPAAA clade</taxon>
        <taxon>indigoferoid/millettioid clade</taxon>
        <taxon>Phaseoleae</taxon>
        <taxon>Mucuna</taxon>
    </lineage>
</organism>
<proteinExistence type="predicted"/>